<feature type="compositionally biased region" description="Polar residues" evidence="1">
    <location>
        <begin position="59"/>
        <end position="70"/>
    </location>
</feature>
<dbReference type="VEuPathDB" id="FungiDB:AB675_11365"/>
<dbReference type="GeneID" id="28732084"/>
<protein>
    <recommendedName>
        <fullName evidence="4">Hemerythrin-like domain-containing protein</fullName>
    </recommendedName>
</protein>
<dbReference type="RefSeq" id="XP_018000006.1">
    <property type="nucleotide sequence ID" value="XM_018140204.1"/>
</dbReference>
<feature type="region of interest" description="Disordered" evidence="1">
    <location>
        <begin position="1"/>
        <end position="411"/>
    </location>
</feature>
<comment type="caution">
    <text evidence="2">The sequence shown here is derived from an EMBL/GenBank/DDBJ whole genome shotgun (WGS) entry which is preliminary data.</text>
</comment>
<feature type="compositionally biased region" description="Acidic residues" evidence="1">
    <location>
        <begin position="160"/>
        <end position="169"/>
    </location>
</feature>
<dbReference type="Proteomes" id="UP000038010">
    <property type="component" value="Unassembled WGS sequence"/>
</dbReference>
<feature type="compositionally biased region" description="Low complexity" evidence="1">
    <location>
        <begin position="570"/>
        <end position="583"/>
    </location>
</feature>
<feature type="compositionally biased region" description="Polar residues" evidence="1">
    <location>
        <begin position="78"/>
        <end position="87"/>
    </location>
</feature>
<feature type="compositionally biased region" description="Low complexity" evidence="1">
    <location>
        <begin position="507"/>
        <end position="524"/>
    </location>
</feature>
<feature type="compositionally biased region" description="Polar residues" evidence="1">
    <location>
        <begin position="272"/>
        <end position="288"/>
    </location>
</feature>
<accession>A0A0N1HQ71</accession>
<evidence type="ECO:0000256" key="1">
    <source>
        <dbReference type="SAM" id="MobiDB-lite"/>
    </source>
</evidence>
<proteinExistence type="predicted"/>
<evidence type="ECO:0000313" key="3">
    <source>
        <dbReference type="Proteomes" id="UP000038010"/>
    </source>
</evidence>
<evidence type="ECO:0000313" key="2">
    <source>
        <dbReference type="EMBL" id="KPI40043.1"/>
    </source>
</evidence>
<dbReference type="OrthoDB" id="5430106at2759"/>
<feature type="compositionally biased region" description="Polar residues" evidence="1">
    <location>
        <begin position="484"/>
        <end position="502"/>
    </location>
</feature>
<evidence type="ECO:0008006" key="4">
    <source>
        <dbReference type="Google" id="ProtNLM"/>
    </source>
</evidence>
<keyword evidence="3" id="KW-1185">Reference proteome</keyword>
<feature type="compositionally biased region" description="Polar residues" evidence="1">
    <location>
        <begin position="584"/>
        <end position="599"/>
    </location>
</feature>
<dbReference type="AlphaFoldDB" id="A0A0N1HQ71"/>
<feature type="compositionally biased region" description="Polar residues" evidence="1">
    <location>
        <begin position="332"/>
        <end position="345"/>
    </location>
</feature>
<dbReference type="STRING" id="1664694.A0A0N1HQ71"/>
<gene>
    <name evidence="2" type="ORF">AB675_11365</name>
</gene>
<feature type="region of interest" description="Disordered" evidence="1">
    <location>
        <begin position="568"/>
        <end position="605"/>
    </location>
</feature>
<sequence>MPSTSPASAKRPSMHERSASGQSLSSSGKQQPQIHKAHRPHIVGRHSRTVSGKIKRTDSGANITANANRNNHQRKKSGASTPGQSPRSPGPLTKRNSSHVTLPKNHSAGNLRKNHSATILGTGRQGSHINLKRQGLAPTPKPKDENQKTGFFELGNQSSGEEEEGEWEDSTTQSPELTRNNSKANSKSSTPARVPTPDEVPRKTSDATSSKVLPASQLRPDSASRAIAKQQNTDEASHPNPDLLQQARRGSRAPPAMSTVSAVAGLGRNDSNRSFQQINHSEAASTPDTPDLSVAEGSASADKAVSRFLKEPSTSSDVKSMIDDASDEDSATFLNNYKPQPSQSPEKPRSVAKARFSSIPSRTQQRLELERTEQLRAPGGPTTPPASMLHTGGASTFSLHSRSGSRGRTRSYMDDSKALKLNYTTAVRQLDVVRRFRNPIVESLTRLKNNGSLPADIGMITPKGAASTKSRPPSRRTGQFLAPDQNNRSGISRSLEEQQNGPSPLASRSSSRGRGGRVQFSRQGSPDDIGVTPTGGSVDGADDDGLTPDEALMRRLWNSRDVYDNMSVLSQPQTPTTPTSHTSNAKLTLPSATSNNNVHSPPLRPAIQTLQPQPKHLHTNIRAPTNALLHHIIDLDHSAINTAAISLLNLLRTPPPPSQPHALALRNAQLASLQHLTWRLIRHDLSEEIIMRPAFIRHMGPTLGAAAAEHDRLDHEHARLVLLELYRSFSACSLHDVQRLAQLTSQFRALMTELAEHMKRESGEEMPALERGLGRSESEELGRRYQETLVVEPGLVLGDGRRVFEGGVGEYVECGKERLLEVWAWLCKRRVKQSGVEHVDTIAKCAALQRRRQCMGSHLGAVGVQIAAIVIVIIRQTE</sequence>
<feature type="compositionally biased region" description="Basic and acidic residues" evidence="1">
    <location>
        <begin position="365"/>
        <end position="374"/>
    </location>
</feature>
<feature type="compositionally biased region" description="Basic residues" evidence="1">
    <location>
        <begin position="35"/>
        <end position="48"/>
    </location>
</feature>
<feature type="region of interest" description="Disordered" evidence="1">
    <location>
        <begin position="450"/>
        <end position="547"/>
    </location>
</feature>
<name>A0A0N1HQ71_9EURO</name>
<feature type="compositionally biased region" description="Low complexity" evidence="1">
    <location>
        <begin position="19"/>
        <end position="33"/>
    </location>
</feature>
<feature type="compositionally biased region" description="Polar residues" evidence="1">
    <location>
        <begin position="171"/>
        <end position="191"/>
    </location>
</feature>
<reference evidence="2 3" key="1">
    <citation type="submission" date="2015-06" db="EMBL/GenBank/DDBJ databases">
        <title>Draft genome of the ant-associated black yeast Phialophora attae CBS 131958.</title>
        <authorList>
            <person name="Moreno L.F."/>
            <person name="Stielow B.J."/>
            <person name="de Hoog S."/>
            <person name="Vicente V.A."/>
            <person name="Weiss V.A."/>
            <person name="de Vries M."/>
            <person name="Cruz L.M."/>
            <person name="Souza E.M."/>
        </authorList>
    </citation>
    <scope>NUCLEOTIDE SEQUENCE [LARGE SCALE GENOMIC DNA]</scope>
    <source>
        <strain evidence="2 3">CBS 131958</strain>
    </source>
</reference>
<dbReference type="EMBL" id="LFJN01000013">
    <property type="protein sequence ID" value="KPI40043.1"/>
    <property type="molecule type" value="Genomic_DNA"/>
</dbReference>
<organism evidence="2 3">
    <name type="scientific">Cyphellophora attinorum</name>
    <dbReference type="NCBI Taxonomy" id="1664694"/>
    <lineage>
        <taxon>Eukaryota</taxon>
        <taxon>Fungi</taxon>
        <taxon>Dikarya</taxon>
        <taxon>Ascomycota</taxon>
        <taxon>Pezizomycotina</taxon>
        <taxon>Eurotiomycetes</taxon>
        <taxon>Chaetothyriomycetidae</taxon>
        <taxon>Chaetothyriales</taxon>
        <taxon>Cyphellophoraceae</taxon>
        <taxon>Cyphellophora</taxon>
    </lineage>
</organism>